<sequence>MFIMQLILPCEYSVKEILPAIRALIAEKLVEEKNLSIYKTADLMGLTPAAVENYLKKRRGTAVKEILRRDKEFMEFLENFSDKVVKEKDINSISSYYCILCAEGKKVLNKNGYKLSHCIVESALGAYNFSLKE</sequence>
<protein>
    <recommendedName>
        <fullName evidence="3">Transcriptional regulator</fullName>
    </recommendedName>
</protein>
<dbReference type="eggNOG" id="arCOG00017">
    <property type="taxonomic scope" value="Archaea"/>
</dbReference>
<dbReference type="PANTHER" id="PTHR40730">
    <property type="entry name" value="TRANSCRIPTIONAL REGULATOR PROTEIN-LIKE PROTEIN"/>
    <property type="match status" value="1"/>
</dbReference>
<evidence type="ECO:0000313" key="2">
    <source>
        <dbReference type="Proteomes" id="UP000001015"/>
    </source>
</evidence>
<dbReference type="EMBL" id="BA000023">
    <property type="protein sequence ID" value="BAB66301.1"/>
    <property type="molecule type" value="Genomic_DNA"/>
</dbReference>
<reference evidence="2" key="1">
    <citation type="journal article" date="2001" name="DNA Res.">
        <title>Complete genome sequence of an aerobic thermoacidophilic Crenarchaeon, Sulfolobus tokodaii strain7.</title>
        <authorList>
            <person name="Kawarabayasi Y."/>
            <person name="Hino Y."/>
            <person name="Horikawa H."/>
            <person name="Jin-no K."/>
            <person name="Takahashi M."/>
            <person name="Sekine M."/>
            <person name="Baba S."/>
            <person name="Ankai A."/>
            <person name="Kosugi H."/>
            <person name="Hosoyama A."/>
            <person name="Fukui S."/>
            <person name="Nagai Y."/>
            <person name="Nishijima K."/>
            <person name="Otsuka R."/>
            <person name="Nakazawa H."/>
            <person name="Takamiya M."/>
            <person name="Kato Y."/>
            <person name="Yoshizawa T."/>
            <person name="Tanaka T."/>
            <person name="Kudoh Y."/>
            <person name="Yamazaki J."/>
            <person name="Kushida N."/>
            <person name="Oguchi A."/>
            <person name="Aoki K."/>
            <person name="Masuda S."/>
            <person name="Yanagii M."/>
            <person name="Nishimura M."/>
            <person name="Yamagishi A."/>
            <person name="Oshima T."/>
            <person name="Kikuchi H."/>
        </authorList>
    </citation>
    <scope>NUCLEOTIDE SEQUENCE [LARGE SCALE GENOMIC DNA]</scope>
    <source>
        <strain evidence="2">DSM 16993 / JCM 10545 / NBRC 100140 / 7</strain>
    </source>
</reference>
<dbReference type="KEGG" id="sto:STK_12600"/>
<keyword evidence="2" id="KW-1185">Reference proteome</keyword>
<dbReference type="PANTHER" id="PTHR40730:SF3">
    <property type="entry name" value="HTH CRO_C1-TYPE DOMAIN-CONTAINING PROTEIN"/>
    <property type="match status" value="1"/>
</dbReference>
<organism evidence="1 2">
    <name type="scientific">Sulfurisphaera tokodaii (strain DSM 16993 / JCM 10545 / NBRC 100140 / 7)</name>
    <name type="common">Sulfolobus tokodaii</name>
    <dbReference type="NCBI Taxonomy" id="273063"/>
    <lineage>
        <taxon>Archaea</taxon>
        <taxon>Thermoproteota</taxon>
        <taxon>Thermoprotei</taxon>
        <taxon>Sulfolobales</taxon>
        <taxon>Sulfolobaceae</taxon>
        <taxon>Sulfurisphaera</taxon>
    </lineage>
</organism>
<dbReference type="AlphaFoldDB" id="Q971W9"/>
<gene>
    <name evidence="1" type="primary">ST1260</name>
    <name evidence="1" type="ordered locus">STK_12600</name>
</gene>
<dbReference type="STRING" id="273063.STK_12600"/>
<name>Q971W9_SULTO</name>
<proteinExistence type="predicted"/>
<evidence type="ECO:0000313" key="1">
    <source>
        <dbReference type="EMBL" id="BAB66301.1"/>
    </source>
</evidence>
<accession>Q971W9</accession>
<dbReference type="PATRIC" id="fig|273063.9.peg.1418"/>
<evidence type="ECO:0008006" key="3">
    <source>
        <dbReference type="Google" id="ProtNLM"/>
    </source>
</evidence>
<dbReference type="Proteomes" id="UP000001015">
    <property type="component" value="Chromosome"/>
</dbReference>